<dbReference type="PROSITE" id="PS50931">
    <property type="entry name" value="HTH_LYSR"/>
    <property type="match status" value="1"/>
</dbReference>
<dbReference type="InterPro" id="IPR005119">
    <property type="entry name" value="LysR_subst-bd"/>
</dbReference>
<sequence length="311" mass="34580">MSARMFERMNIFVEVAEQGSFTRAADRLQLHRPAVTKALQQLEDELGTKLLHRTTRKISLTSEGELFFQRAKVLLHEVDDVLAFFSPTRPPRGRLRVDTPLSLAHAVLIPALSGFQEKYPDIELELTSSDHRVDMVAEGIDCVIRLGELQDSTLISRRLGDARLVTCAAPAYLEKHGTPTTPDDLAGHKAVMFFSGQSRAVMDWRFMQDGTPVIVRPARTMLVDNSDILLSCGLAGLGMLQGIRAILAPHLESGRLVEVLTSYTTVTKPISVLYPDRRYLAPKVRVFIDWLSALFADKSAQLHGLLPPGKQ</sequence>
<dbReference type="InterPro" id="IPR000847">
    <property type="entry name" value="LysR_HTH_N"/>
</dbReference>
<keyword evidence="4" id="KW-0804">Transcription</keyword>
<evidence type="ECO:0000313" key="6">
    <source>
        <dbReference type="EMBL" id="PHH04270.1"/>
    </source>
</evidence>
<dbReference type="GO" id="GO:0043565">
    <property type="term" value="F:sequence-specific DNA binding"/>
    <property type="evidence" value="ECO:0007669"/>
    <property type="project" value="TreeGrafter"/>
</dbReference>
<dbReference type="Gene3D" id="3.40.190.290">
    <property type="match status" value="1"/>
</dbReference>
<dbReference type="FunFam" id="3.40.190.290:FF:000001">
    <property type="entry name" value="Transcriptional regulator, LysR family"/>
    <property type="match status" value="1"/>
</dbReference>
<dbReference type="PANTHER" id="PTHR30537:SF72">
    <property type="entry name" value="LYSR FAMILY TRANSCRIPTIONAL REGULATOR"/>
    <property type="match status" value="1"/>
</dbReference>
<keyword evidence="3" id="KW-0238">DNA-binding</keyword>
<dbReference type="FunFam" id="1.10.10.10:FF:000001">
    <property type="entry name" value="LysR family transcriptional regulator"/>
    <property type="match status" value="1"/>
</dbReference>
<dbReference type="Pfam" id="PF03466">
    <property type="entry name" value="LysR_substrate"/>
    <property type="match status" value="1"/>
</dbReference>
<dbReference type="SUPFAM" id="SSF46785">
    <property type="entry name" value="Winged helix' DNA-binding domain"/>
    <property type="match status" value="1"/>
</dbReference>
<accession>A0A855EFS1</accession>
<proteinExistence type="inferred from homology"/>
<dbReference type="InterPro" id="IPR036388">
    <property type="entry name" value="WH-like_DNA-bd_sf"/>
</dbReference>
<protein>
    <submittedName>
        <fullName evidence="6">LysR family transcriptional regulator</fullName>
    </submittedName>
</protein>
<feature type="domain" description="HTH lysR-type" evidence="5">
    <location>
        <begin position="1"/>
        <end position="61"/>
    </location>
</feature>
<comment type="caution">
    <text evidence="6">The sequence shown here is derived from an EMBL/GenBank/DDBJ whole genome shotgun (WGS) entry which is preliminary data.</text>
</comment>
<dbReference type="AlphaFoldDB" id="A0A855EFS1"/>
<reference evidence="7" key="1">
    <citation type="submission" date="2017-09" db="EMBL/GenBank/DDBJ databases">
        <title>FDA dAtabase for Regulatory Grade micrObial Sequences (FDA-ARGOS): Supporting development and validation of Infectious Disease Dx tests.</title>
        <authorList>
            <person name="Minogue T."/>
            <person name="Wolcott M."/>
            <person name="Wasieloski L."/>
            <person name="Aguilar W."/>
            <person name="Moore D."/>
            <person name="Tallon L."/>
            <person name="Sadzewicz L."/>
            <person name="Ott S."/>
            <person name="Zhao X."/>
            <person name="Nagaraj S."/>
            <person name="Vavikolanu K."/>
            <person name="Aluvathingal J."/>
            <person name="Nadendla S."/>
            <person name="Sichtig H."/>
        </authorList>
    </citation>
    <scope>NUCLEOTIDE SEQUENCE [LARGE SCALE GENOMIC DNA]</scope>
    <source>
        <strain evidence="7">FDAARGOS_404</strain>
    </source>
</reference>
<evidence type="ECO:0000259" key="5">
    <source>
        <dbReference type="PROSITE" id="PS50931"/>
    </source>
</evidence>
<dbReference type="RefSeq" id="WP_032618174.1">
    <property type="nucleotide sequence ID" value="NZ_CBCYJT010000012.1"/>
</dbReference>
<evidence type="ECO:0000256" key="4">
    <source>
        <dbReference type="ARBA" id="ARBA00023163"/>
    </source>
</evidence>
<gene>
    <name evidence="6" type="ORF">CRX53_09925</name>
</gene>
<dbReference type="PRINTS" id="PR00039">
    <property type="entry name" value="HTHLYSR"/>
</dbReference>
<dbReference type="SUPFAM" id="SSF53850">
    <property type="entry name" value="Periplasmic binding protein-like II"/>
    <property type="match status" value="1"/>
</dbReference>
<dbReference type="GO" id="GO:0003700">
    <property type="term" value="F:DNA-binding transcription factor activity"/>
    <property type="evidence" value="ECO:0007669"/>
    <property type="project" value="InterPro"/>
</dbReference>
<keyword evidence="2" id="KW-0805">Transcription regulation</keyword>
<dbReference type="Pfam" id="PF00126">
    <property type="entry name" value="HTH_1"/>
    <property type="match status" value="1"/>
</dbReference>
<comment type="similarity">
    <text evidence="1">Belongs to the LysR transcriptional regulatory family.</text>
</comment>
<organism evidence="6 7">
    <name type="scientific">Leclercia adecarboxylata</name>
    <dbReference type="NCBI Taxonomy" id="83655"/>
    <lineage>
        <taxon>Bacteria</taxon>
        <taxon>Pseudomonadati</taxon>
        <taxon>Pseudomonadota</taxon>
        <taxon>Gammaproteobacteria</taxon>
        <taxon>Enterobacterales</taxon>
        <taxon>Enterobacteriaceae</taxon>
        <taxon>Leclercia</taxon>
    </lineage>
</organism>
<name>A0A855EFS1_9ENTR</name>
<dbReference type="Gene3D" id="1.10.10.10">
    <property type="entry name" value="Winged helix-like DNA-binding domain superfamily/Winged helix DNA-binding domain"/>
    <property type="match status" value="1"/>
</dbReference>
<dbReference type="PANTHER" id="PTHR30537">
    <property type="entry name" value="HTH-TYPE TRANSCRIPTIONAL REGULATOR"/>
    <property type="match status" value="1"/>
</dbReference>
<dbReference type="InterPro" id="IPR036390">
    <property type="entry name" value="WH_DNA-bd_sf"/>
</dbReference>
<evidence type="ECO:0000256" key="1">
    <source>
        <dbReference type="ARBA" id="ARBA00009437"/>
    </source>
</evidence>
<dbReference type="GO" id="GO:0006351">
    <property type="term" value="P:DNA-templated transcription"/>
    <property type="evidence" value="ECO:0007669"/>
    <property type="project" value="TreeGrafter"/>
</dbReference>
<dbReference type="InterPro" id="IPR058163">
    <property type="entry name" value="LysR-type_TF_proteobact-type"/>
</dbReference>
<evidence type="ECO:0000256" key="3">
    <source>
        <dbReference type="ARBA" id="ARBA00023125"/>
    </source>
</evidence>
<evidence type="ECO:0000256" key="2">
    <source>
        <dbReference type="ARBA" id="ARBA00023015"/>
    </source>
</evidence>
<evidence type="ECO:0000313" key="7">
    <source>
        <dbReference type="Proteomes" id="UP000222768"/>
    </source>
</evidence>
<dbReference type="EMBL" id="PDLK01000002">
    <property type="protein sequence ID" value="PHH04270.1"/>
    <property type="molecule type" value="Genomic_DNA"/>
</dbReference>
<dbReference type="CDD" id="cd08472">
    <property type="entry name" value="PBP2_CrgA_like_3"/>
    <property type="match status" value="1"/>
</dbReference>
<dbReference type="GO" id="GO:0009891">
    <property type="term" value="P:positive regulation of biosynthetic process"/>
    <property type="evidence" value="ECO:0007669"/>
    <property type="project" value="UniProtKB-ARBA"/>
</dbReference>
<dbReference type="Proteomes" id="UP000222768">
    <property type="component" value="Unassembled WGS sequence"/>
</dbReference>